<reference evidence="2 3" key="1">
    <citation type="journal article" date="2019" name="Sci. Rep.">
        <title>A high-quality genome of Eragrostis curvula grass provides insights into Poaceae evolution and supports new strategies to enhance forage quality.</title>
        <authorList>
            <person name="Carballo J."/>
            <person name="Santos B.A.C.M."/>
            <person name="Zappacosta D."/>
            <person name="Garbus I."/>
            <person name="Selva J.P."/>
            <person name="Gallo C.A."/>
            <person name="Diaz A."/>
            <person name="Albertini E."/>
            <person name="Caccamo M."/>
            <person name="Echenique V."/>
        </authorList>
    </citation>
    <scope>NUCLEOTIDE SEQUENCE [LARGE SCALE GENOMIC DNA]</scope>
    <source>
        <strain evidence="3">cv. Victoria</strain>
        <tissue evidence="2">Leaf</tissue>
    </source>
</reference>
<gene>
    <name evidence="2" type="ORF">EJB05_25352</name>
</gene>
<dbReference type="Gramene" id="TVU33529">
    <property type="protein sequence ID" value="TVU33529"/>
    <property type="gene ID" value="EJB05_25352"/>
</dbReference>
<feature type="compositionally biased region" description="Basic residues" evidence="1">
    <location>
        <begin position="56"/>
        <end position="65"/>
    </location>
</feature>
<feature type="region of interest" description="Disordered" evidence="1">
    <location>
        <begin position="15"/>
        <end position="65"/>
    </location>
</feature>
<protein>
    <submittedName>
        <fullName evidence="2">Uncharacterized protein</fullName>
    </submittedName>
</protein>
<organism evidence="2 3">
    <name type="scientific">Eragrostis curvula</name>
    <name type="common">weeping love grass</name>
    <dbReference type="NCBI Taxonomy" id="38414"/>
    <lineage>
        <taxon>Eukaryota</taxon>
        <taxon>Viridiplantae</taxon>
        <taxon>Streptophyta</taxon>
        <taxon>Embryophyta</taxon>
        <taxon>Tracheophyta</taxon>
        <taxon>Spermatophyta</taxon>
        <taxon>Magnoliopsida</taxon>
        <taxon>Liliopsida</taxon>
        <taxon>Poales</taxon>
        <taxon>Poaceae</taxon>
        <taxon>PACMAD clade</taxon>
        <taxon>Chloridoideae</taxon>
        <taxon>Eragrostideae</taxon>
        <taxon>Eragrostidinae</taxon>
        <taxon>Eragrostis</taxon>
    </lineage>
</organism>
<feature type="compositionally biased region" description="Basic and acidic residues" evidence="1">
    <location>
        <begin position="30"/>
        <end position="55"/>
    </location>
</feature>
<dbReference type="AlphaFoldDB" id="A0A5J9VBN5"/>
<dbReference type="EMBL" id="RWGY01000011">
    <property type="protein sequence ID" value="TVU33529.1"/>
    <property type="molecule type" value="Genomic_DNA"/>
</dbReference>
<accession>A0A5J9VBN5</accession>
<sequence>MAIEERFIVVAWKPGPDMVGRPAAGPSNHSPREKMARHQARQEKTVKERAVLDRKGRAHQGVARRRTRAIVGAPRRAGNTCRDA</sequence>
<name>A0A5J9VBN5_9POAL</name>
<evidence type="ECO:0000313" key="2">
    <source>
        <dbReference type="EMBL" id="TVU33529.1"/>
    </source>
</evidence>
<evidence type="ECO:0000256" key="1">
    <source>
        <dbReference type="SAM" id="MobiDB-lite"/>
    </source>
</evidence>
<evidence type="ECO:0000313" key="3">
    <source>
        <dbReference type="Proteomes" id="UP000324897"/>
    </source>
</evidence>
<keyword evidence="3" id="KW-1185">Reference proteome</keyword>
<proteinExistence type="predicted"/>
<comment type="caution">
    <text evidence="2">The sequence shown here is derived from an EMBL/GenBank/DDBJ whole genome shotgun (WGS) entry which is preliminary data.</text>
</comment>
<dbReference type="Proteomes" id="UP000324897">
    <property type="component" value="Chromosome 1"/>
</dbReference>